<keyword evidence="2" id="KW-1185">Reference proteome</keyword>
<dbReference type="Proteomes" id="UP000266906">
    <property type="component" value="Unassembled WGS sequence"/>
</dbReference>
<comment type="caution">
    <text evidence="1">The sequence shown here is derived from an EMBL/GenBank/DDBJ whole genome shotgun (WGS) entry which is preliminary data.</text>
</comment>
<sequence>MPDPTPWSAAVDRTAQHLTDLCDQLKDAPVHDRLHSLATLNAAFADLHHCAQREAVAAARSEGWTLRRIAAVLSCSHEHIRLLAP</sequence>
<reference evidence="1 2" key="1">
    <citation type="submission" date="2018-11" db="EMBL/GenBank/DDBJ databases">
        <title>Sequencing the genomes of 1000 actinobacteria strains.</title>
        <authorList>
            <person name="Klenk H.-P."/>
        </authorList>
    </citation>
    <scope>NUCLEOTIDE SEQUENCE [LARGE SCALE GENOMIC DNA]</scope>
    <source>
        <strain evidence="1 2">DSM 44781</strain>
    </source>
</reference>
<organism evidence="1 2">
    <name type="scientific">Kitasatospora cineracea</name>
    <dbReference type="NCBI Taxonomy" id="88074"/>
    <lineage>
        <taxon>Bacteria</taxon>
        <taxon>Bacillati</taxon>
        <taxon>Actinomycetota</taxon>
        <taxon>Actinomycetes</taxon>
        <taxon>Kitasatosporales</taxon>
        <taxon>Streptomycetaceae</taxon>
        <taxon>Kitasatospora</taxon>
    </lineage>
</organism>
<evidence type="ECO:0000313" key="2">
    <source>
        <dbReference type="Proteomes" id="UP000266906"/>
    </source>
</evidence>
<dbReference type="EMBL" id="RKQG01000001">
    <property type="protein sequence ID" value="RPE37070.1"/>
    <property type="molecule type" value="Genomic_DNA"/>
</dbReference>
<accession>A0A3N4SEK7</accession>
<name>A0A3N4SEK7_9ACTN</name>
<dbReference type="RefSeq" id="WP_099907043.1">
    <property type="nucleotide sequence ID" value="NZ_JBEYIY010000041.1"/>
</dbReference>
<gene>
    <name evidence="1" type="ORF">EDD38_5456</name>
</gene>
<evidence type="ECO:0008006" key="3">
    <source>
        <dbReference type="Google" id="ProtNLM"/>
    </source>
</evidence>
<dbReference type="AlphaFoldDB" id="A0A3N4SEK7"/>
<evidence type="ECO:0000313" key="1">
    <source>
        <dbReference type="EMBL" id="RPE37070.1"/>
    </source>
</evidence>
<proteinExistence type="predicted"/>
<protein>
    <recommendedName>
        <fullName evidence="3">Sigma-70-like protein</fullName>
    </recommendedName>
</protein>